<evidence type="ECO:0000313" key="8">
    <source>
        <dbReference type="Proteomes" id="UP001149163"/>
    </source>
</evidence>
<dbReference type="EMBL" id="JAPQKN010000007">
    <property type="protein sequence ID" value="KAJ5153410.1"/>
    <property type="molecule type" value="Genomic_DNA"/>
</dbReference>
<organism evidence="7 8">
    <name type="scientific">Penicillium canariense</name>
    <dbReference type="NCBI Taxonomy" id="189055"/>
    <lineage>
        <taxon>Eukaryota</taxon>
        <taxon>Fungi</taxon>
        <taxon>Dikarya</taxon>
        <taxon>Ascomycota</taxon>
        <taxon>Pezizomycotina</taxon>
        <taxon>Eurotiomycetes</taxon>
        <taxon>Eurotiomycetidae</taxon>
        <taxon>Eurotiales</taxon>
        <taxon>Aspergillaceae</taxon>
        <taxon>Penicillium</taxon>
    </lineage>
</organism>
<keyword evidence="8" id="KW-1185">Reference proteome</keyword>
<reference evidence="7" key="1">
    <citation type="submission" date="2022-11" db="EMBL/GenBank/DDBJ databases">
        <authorList>
            <person name="Petersen C."/>
        </authorList>
    </citation>
    <scope>NUCLEOTIDE SEQUENCE</scope>
    <source>
        <strain evidence="7">IBT 26290</strain>
    </source>
</reference>
<evidence type="ECO:0000256" key="4">
    <source>
        <dbReference type="ARBA" id="ARBA00023163"/>
    </source>
</evidence>
<dbReference type="GO" id="GO:0043565">
    <property type="term" value="F:sequence-specific DNA binding"/>
    <property type="evidence" value="ECO:0007669"/>
    <property type="project" value="TreeGrafter"/>
</dbReference>
<dbReference type="AlphaFoldDB" id="A0A9W9LGQ5"/>
<protein>
    <recommendedName>
        <fullName evidence="6">Xylanolytic transcriptional activator regulatory domain-containing protein</fullName>
    </recommendedName>
</protein>
<keyword evidence="2" id="KW-0805">Transcription regulation</keyword>
<dbReference type="GO" id="GO:0006351">
    <property type="term" value="P:DNA-templated transcription"/>
    <property type="evidence" value="ECO:0007669"/>
    <property type="project" value="InterPro"/>
</dbReference>
<evidence type="ECO:0000256" key="2">
    <source>
        <dbReference type="ARBA" id="ARBA00023015"/>
    </source>
</evidence>
<feature type="domain" description="Xylanolytic transcriptional activator regulatory" evidence="6">
    <location>
        <begin position="250"/>
        <end position="324"/>
    </location>
</feature>
<dbReference type="Proteomes" id="UP001149163">
    <property type="component" value="Unassembled WGS sequence"/>
</dbReference>
<comment type="caution">
    <text evidence="7">The sequence shown here is derived from an EMBL/GenBank/DDBJ whole genome shotgun (WGS) entry which is preliminary data.</text>
</comment>
<dbReference type="InterPro" id="IPR007219">
    <property type="entry name" value="XnlR_reg_dom"/>
</dbReference>
<evidence type="ECO:0000256" key="5">
    <source>
        <dbReference type="ARBA" id="ARBA00023242"/>
    </source>
</evidence>
<keyword evidence="4" id="KW-0804">Transcription</keyword>
<proteinExistence type="predicted"/>
<dbReference type="GO" id="GO:0008270">
    <property type="term" value="F:zinc ion binding"/>
    <property type="evidence" value="ECO:0007669"/>
    <property type="project" value="InterPro"/>
</dbReference>
<gene>
    <name evidence="7" type="ORF">N7482_009888</name>
</gene>
<dbReference type="Pfam" id="PF04082">
    <property type="entry name" value="Fungal_trans"/>
    <property type="match status" value="1"/>
</dbReference>
<keyword evidence="3" id="KW-0238">DNA-binding</keyword>
<dbReference type="GO" id="GO:0045944">
    <property type="term" value="P:positive regulation of transcription by RNA polymerase II"/>
    <property type="evidence" value="ECO:0007669"/>
    <property type="project" value="TreeGrafter"/>
</dbReference>
<dbReference type="PANTHER" id="PTHR47540:SF6">
    <property type="entry name" value="ZN(II)2CYS6 TRANSCRIPTION FACTOR (EUROFUNG)"/>
    <property type="match status" value="1"/>
</dbReference>
<comment type="subcellular location">
    <subcellularLocation>
        <location evidence="1">Nucleus</location>
    </subcellularLocation>
</comment>
<dbReference type="GeneID" id="81431188"/>
<sequence>MPHPSSIEAYHLKLTGSLQSYLEQLISDSRELRTQRAIAGSNDTRDPSMTHDNLPAEEIESSVQNPLIRNRAWFFSHDASALPRYVSEASSITFAIRLCQSLRGDDVSPLTLPPMRQVDDSSLISLLHAETQWPPLAQAHLLVKTALRHTSPLFHLALRKDTLDQLQDSYHRTALDDTAFGCKYFALFALGEVYSTPFLVSKDGPVPGLSYYMRAMSLIALFPENPSIFHIEGLLALALYSQFLNRGQTAFSLVGQALRAALGCGLNHSLPADQSVDALRREHRVRIWWTIFIFDRFWSCKLGLPAQTHDEDIHVEMPSNLALETYQEQFADSSYQRAAIGLARISGDIIQNIYSRSSHLGSFLSRERKLLIKLKQWVRDLPDQVRLRSESPSPKHVILIHLQFNYCLVLATRPVLLHVLILVSKADASTAVTNSPVLITLGEACIRAARHSLDLCLDEWTDGSSSIYGYAFPHYVFTSGLILIISSLVPFGKTSDFTYVETVTEMLRTLRIKGSLVATDLFEHLQLIRRDLEGGCFATDSSSTGNSHTLQSELPVSLNSGLDSTLSDQFDPDGAFSENEPHMTTEMALHEPLMQEFLAFPDRYTGLLNGLDTISAGNPDGSVWPALQLDERSPSSNQ</sequence>
<dbReference type="CDD" id="cd12148">
    <property type="entry name" value="fungal_TF_MHR"/>
    <property type="match status" value="1"/>
</dbReference>
<evidence type="ECO:0000256" key="3">
    <source>
        <dbReference type="ARBA" id="ARBA00023125"/>
    </source>
</evidence>
<keyword evidence="5" id="KW-0539">Nucleus</keyword>
<reference evidence="7" key="2">
    <citation type="journal article" date="2023" name="IMA Fungus">
        <title>Comparative genomic study of the Penicillium genus elucidates a diverse pangenome and 15 lateral gene transfer events.</title>
        <authorList>
            <person name="Petersen C."/>
            <person name="Sorensen T."/>
            <person name="Nielsen M.R."/>
            <person name="Sondergaard T.E."/>
            <person name="Sorensen J.L."/>
            <person name="Fitzpatrick D.A."/>
            <person name="Frisvad J.C."/>
            <person name="Nielsen K.L."/>
        </authorList>
    </citation>
    <scope>NUCLEOTIDE SEQUENCE</scope>
    <source>
        <strain evidence="7">IBT 26290</strain>
    </source>
</reference>
<evidence type="ECO:0000256" key="1">
    <source>
        <dbReference type="ARBA" id="ARBA00004123"/>
    </source>
</evidence>
<accession>A0A9W9LGQ5</accession>
<dbReference type="InterPro" id="IPR051711">
    <property type="entry name" value="Stress_Response_Reg"/>
</dbReference>
<name>A0A9W9LGQ5_9EURO</name>
<evidence type="ECO:0000313" key="7">
    <source>
        <dbReference type="EMBL" id="KAJ5153410.1"/>
    </source>
</evidence>
<dbReference type="SMART" id="SM00906">
    <property type="entry name" value="Fungal_trans"/>
    <property type="match status" value="1"/>
</dbReference>
<evidence type="ECO:0000259" key="6">
    <source>
        <dbReference type="SMART" id="SM00906"/>
    </source>
</evidence>
<dbReference type="PANTHER" id="PTHR47540">
    <property type="entry name" value="THIAMINE REPRESSIBLE GENES REGULATORY PROTEIN THI5"/>
    <property type="match status" value="1"/>
</dbReference>
<dbReference type="GO" id="GO:0005634">
    <property type="term" value="C:nucleus"/>
    <property type="evidence" value="ECO:0007669"/>
    <property type="project" value="UniProtKB-SubCell"/>
</dbReference>
<dbReference type="RefSeq" id="XP_056539718.1">
    <property type="nucleotide sequence ID" value="XM_056692012.1"/>
</dbReference>
<dbReference type="OrthoDB" id="3990906at2759"/>